<keyword evidence="2" id="KW-0813">Transport</keyword>
<feature type="transmembrane region" description="Helical" evidence="7">
    <location>
        <begin position="103"/>
        <end position="120"/>
    </location>
</feature>
<evidence type="ECO:0000256" key="1">
    <source>
        <dbReference type="ARBA" id="ARBA00004651"/>
    </source>
</evidence>
<reference evidence="9" key="1">
    <citation type="submission" date="2020-05" db="EMBL/GenBank/DDBJ databases">
        <authorList>
            <person name="Chiriac C."/>
            <person name="Salcher M."/>
            <person name="Ghai R."/>
            <person name="Kavagutti S V."/>
        </authorList>
    </citation>
    <scope>NUCLEOTIDE SEQUENCE</scope>
</reference>
<feature type="transmembrane region" description="Helical" evidence="7">
    <location>
        <begin position="7"/>
        <end position="26"/>
    </location>
</feature>
<dbReference type="GO" id="GO:0005886">
    <property type="term" value="C:plasma membrane"/>
    <property type="evidence" value="ECO:0007669"/>
    <property type="project" value="UniProtKB-SubCell"/>
</dbReference>
<evidence type="ECO:0000256" key="7">
    <source>
        <dbReference type="SAM" id="Phobius"/>
    </source>
</evidence>
<evidence type="ECO:0000259" key="8">
    <source>
        <dbReference type="PROSITE" id="PS50928"/>
    </source>
</evidence>
<keyword evidence="3" id="KW-1003">Cell membrane</keyword>
<accession>A0A6J6RIY0</accession>
<sequence length="276" mass="30943">MSKVRKYSFYSLLIFYSILTIVPFLWSLSTSFKPSDEVYQSNLIPDQPTMKAYATVFGKIQPNFQTLFANSLFIACGVVILHLIFAALAGYAFARLRFPGRDVLFFVVLGCMMIPDQLRLVPMYQLLVKMGLINTGPSNYLAIFLIKAISAADVFLMRQYFLTMPKEMEDAAKIDGAGPFQLFTRVMLPNAAPVLATVAILTFQGTWNDLFWPSIVLQSPSHWTLPFGILQFKGQFSTDWPPIMALVVLSTVPILALYTFGQRYIINVQLASSAKG</sequence>
<evidence type="ECO:0000256" key="2">
    <source>
        <dbReference type="ARBA" id="ARBA00022448"/>
    </source>
</evidence>
<keyword evidence="5 7" id="KW-1133">Transmembrane helix</keyword>
<dbReference type="GO" id="GO:0055085">
    <property type="term" value="P:transmembrane transport"/>
    <property type="evidence" value="ECO:0007669"/>
    <property type="project" value="InterPro"/>
</dbReference>
<dbReference type="PANTHER" id="PTHR43744">
    <property type="entry name" value="ABC TRANSPORTER PERMEASE PROTEIN MG189-RELATED-RELATED"/>
    <property type="match status" value="1"/>
</dbReference>
<evidence type="ECO:0000256" key="5">
    <source>
        <dbReference type="ARBA" id="ARBA00022989"/>
    </source>
</evidence>
<feature type="transmembrane region" description="Helical" evidence="7">
    <location>
        <begin position="240"/>
        <end position="260"/>
    </location>
</feature>
<dbReference type="InterPro" id="IPR000515">
    <property type="entry name" value="MetI-like"/>
</dbReference>
<proteinExistence type="predicted"/>
<protein>
    <submittedName>
        <fullName evidence="9">Unannotated protein</fullName>
    </submittedName>
</protein>
<evidence type="ECO:0000313" key="9">
    <source>
        <dbReference type="EMBL" id="CAB4723056.1"/>
    </source>
</evidence>
<dbReference type="InterPro" id="IPR035906">
    <property type="entry name" value="MetI-like_sf"/>
</dbReference>
<dbReference type="CDD" id="cd06261">
    <property type="entry name" value="TM_PBP2"/>
    <property type="match status" value="1"/>
</dbReference>
<dbReference type="Pfam" id="PF00528">
    <property type="entry name" value="BPD_transp_1"/>
    <property type="match status" value="1"/>
</dbReference>
<dbReference type="EMBL" id="CAEZYI010000048">
    <property type="protein sequence ID" value="CAB4723056.1"/>
    <property type="molecule type" value="Genomic_DNA"/>
</dbReference>
<dbReference type="AlphaFoldDB" id="A0A6J6RIY0"/>
<feature type="transmembrane region" description="Helical" evidence="7">
    <location>
        <begin position="72"/>
        <end position="94"/>
    </location>
</feature>
<feature type="domain" description="ABC transmembrane type-1" evidence="8">
    <location>
        <begin position="68"/>
        <end position="261"/>
    </location>
</feature>
<dbReference type="Gene3D" id="1.10.3720.10">
    <property type="entry name" value="MetI-like"/>
    <property type="match status" value="1"/>
</dbReference>
<organism evidence="9">
    <name type="scientific">freshwater metagenome</name>
    <dbReference type="NCBI Taxonomy" id="449393"/>
    <lineage>
        <taxon>unclassified sequences</taxon>
        <taxon>metagenomes</taxon>
        <taxon>ecological metagenomes</taxon>
    </lineage>
</organism>
<evidence type="ECO:0000256" key="3">
    <source>
        <dbReference type="ARBA" id="ARBA00022475"/>
    </source>
</evidence>
<name>A0A6J6RIY0_9ZZZZ</name>
<feature type="transmembrane region" description="Helical" evidence="7">
    <location>
        <begin position="182"/>
        <end position="203"/>
    </location>
</feature>
<evidence type="ECO:0000256" key="6">
    <source>
        <dbReference type="ARBA" id="ARBA00023136"/>
    </source>
</evidence>
<feature type="transmembrane region" description="Helical" evidence="7">
    <location>
        <begin position="140"/>
        <end position="161"/>
    </location>
</feature>
<dbReference type="PROSITE" id="PS50928">
    <property type="entry name" value="ABC_TM1"/>
    <property type="match status" value="1"/>
</dbReference>
<gene>
    <name evidence="9" type="ORF">UFOPK2662_00870</name>
</gene>
<dbReference type="PANTHER" id="PTHR43744:SF8">
    <property type="entry name" value="SN-GLYCEROL-3-PHOSPHATE TRANSPORT SYSTEM PERMEASE PROTEIN UGPE"/>
    <property type="match status" value="1"/>
</dbReference>
<comment type="subcellular location">
    <subcellularLocation>
        <location evidence="1">Cell membrane</location>
        <topology evidence="1">Multi-pass membrane protein</topology>
    </subcellularLocation>
</comment>
<dbReference type="SUPFAM" id="SSF161098">
    <property type="entry name" value="MetI-like"/>
    <property type="match status" value="1"/>
</dbReference>
<keyword evidence="6 7" id="KW-0472">Membrane</keyword>
<keyword evidence="4 7" id="KW-0812">Transmembrane</keyword>
<evidence type="ECO:0000256" key="4">
    <source>
        <dbReference type="ARBA" id="ARBA00022692"/>
    </source>
</evidence>